<dbReference type="KEGG" id="mmob:F6R98_08445"/>
<feature type="region of interest" description="Disordered" evidence="1">
    <location>
        <begin position="54"/>
        <end position="82"/>
    </location>
</feature>
<reference evidence="2 3" key="1">
    <citation type="submission" date="2019-09" db="EMBL/GenBank/DDBJ databases">
        <title>Ecophysiology of the spiral-shaped methanotroph Methylospira mobilis as revealed by the complete genome sequence.</title>
        <authorList>
            <person name="Oshkin I.Y."/>
            <person name="Dedysh S.N."/>
            <person name="Miroshnikov K."/>
            <person name="Danilova O.V."/>
            <person name="Hakobyan A."/>
            <person name="Liesack W."/>
        </authorList>
    </citation>
    <scope>NUCLEOTIDE SEQUENCE [LARGE SCALE GENOMIC DNA]</scope>
    <source>
        <strain evidence="2 3">Shm1</strain>
    </source>
</reference>
<accession>A0A5Q0BKK0</accession>
<dbReference type="RefSeq" id="WP_153248643.1">
    <property type="nucleotide sequence ID" value="NZ_CP044205.1"/>
</dbReference>
<evidence type="ECO:0000313" key="2">
    <source>
        <dbReference type="EMBL" id="QFY42648.1"/>
    </source>
</evidence>
<proteinExistence type="predicted"/>
<evidence type="ECO:0000313" key="3">
    <source>
        <dbReference type="Proteomes" id="UP000325755"/>
    </source>
</evidence>
<evidence type="ECO:0000256" key="1">
    <source>
        <dbReference type="SAM" id="MobiDB-lite"/>
    </source>
</evidence>
<organism evidence="2 3">
    <name type="scientific">Candidatus Methylospira mobilis</name>
    <dbReference type="NCBI Taxonomy" id="1808979"/>
    <lineage>
        <taxon>Bacteria</taxon>
        <taxon>Pseudomonadati</taxon>
        <taxon>Pseudomonadota</taxon>
        <taxon>Gammaproteobacteria</taxon>
        <taxon>Methylococcales</taxon>
        <taxon>Methylococcaceae</taxon>
        <taxon>Candidatus Methylospira</taxon>
    </lineage>
</organism>
<keyword evidence="3" id="KW-1185">Reference proteome</keyword>
<protein>
    <submittedName>
        <fullName evidence="2">Uncharacterized protein</fullName>
    </submittedName>
</protein>
<sequence length="82" mass="9046">MTTPVFSDALDQSITAAIDQRMGKLLERHWNQPGSPPPEQDSTAMKWMAAILAPDFSSAEEPVEEKQQEPATHATPYPAPQK</sequence>
<dbReference type="InParanoid" id="A0A5Q0BKK0"/>
<dbReference type="EMBL" id="CP044205">
    <property type="protein sequence ID" value="QFY42648.1"/>
    <property type="molecule type" value="Genomic_DNA"/>
</dbReference>
<name>A0A5Q0BKK0_9GAMM</name>
<dbReference type="Proteomes" id="UP000325755">
    <property type="component" value="Chromosome"/>
</dbReference>
<gene>
    <name evidence="2" type="ORF">F6R98_08445</name>
</gene>
<dbReference type="AlphaFoldDB" id="A0A5Q0BKK0"/>